<protein>
    <submittedName>
        <fullName evidence="1">Uncharacterized protein</fullName>
    </submittedName>
</protein>
<keyword evidence="2" id="KW-1185">Reference proteome</keyword>
<dbReference type="AlphaFoldDB" id="A0A8T1W729"/>
<dbReference type="OrthoDB" id="126155at2759"/>
<evidence type="ECO:0000313" key="2">
    <source>
        <dbReference type="Proteomes" id="UP000694044"/>
    </source>
</evidence>
<organism evidence="1 2">
    <name type="scientific">Phytophthora pseudosyringae</name>
    <dbReference type="NCBI Taxonomy" id="221518"/>
    <lineage>
        <taxon>Eukaryota</taxon>
        <taxon>Sar</taxon>
        <taxon>Stramenopiles</taxon>
        <taxon>Oomycota</taxon>
        <taxon>Peronosporomycetes</taxon>
        <taxon>Peronosporales</taxon>
        <taxon>Peronosporaceae</taxon>
        <taxon>Phytophthora</taxon>
    </lineage>
</organism>
<sequence length="436" mass="48022">MSSNRLTMNVLSFVGPAPAAALSATSYVHARGIDGGTATVRVVGPDADEEGEDLLVLVSTLEPRVVAASEATMWPGGYVGHPVAFFQASGPRTGQWAYGVITRYEDLADGPSLSVLTDSAVVAVRLLEPLRVINVDPLTYSLKVGSTMVDMVHNPKKHLQQQNTVIALCRKRRSDIPVSVRSFLSIPFVLHLVVSHQRPHDLVKVRRQHVLDCLMGSRKNNNVDLYKDPQLPRDQDAEIAMAVERTTVMQPPDDDLLSISGESELDDIDAIWPRTGHSGSALVPWNMAVESSVLGRPAVMAEIAPVMMIQKPLDPQFRGASSDNYQRRVSRTILHEQFQSKSSHLVFDRMRQSVHTPFLAVQPICRGLLDYGFGVHSLMLMHCHPADLWDRVKAQYSNISFTDVSERNTLRSVAPSASRNDVNCPLHAPKVSALHL</sequence>
<proteinExistence type="predicted"/>
<evidence type="ECO:0000313" key="1">
    <source>
        <dbReference type="EMBL" id="KAG7387983.1"/>
    </source>
</evidence>
<reference evidence="1" key="1">
    <citation type="submission" date="2021-02" db="EMBL/GenBank/DDBJ databases">
        <authorList>
            <person name="Palmer J.M."/>
        </authorList>
    </citation>
    <scope>NUCLEOTIDE SEQUENCE</scope>
    <source>
        <strain evidence="1">SCRP734</strain>
    </source>
</reference>
<accession>A0A8T1W729</accession>
<dbReference type="Proteomes" id="UP000694044">
    <property type="component" value="Unassembled WGS sequence"/>
</dbReference>
<name>A0A8T1W729_9STRA</name>
<dbReference type="EMBL" id="JAGDFM010000068">
    <property type="protein sequence ID" value="KAG7387983.1"/>
    <property type="molecule type" value="Genomic_DNA"/>
</dbReference>
<comment type="caution">
    <text evidence="1">The sequence shown here is derived from an EMBL/GenBank/DDBJ whole genome shotgun (WGS) entry which is preliminary data.</text>
</comment>
<gene>
    <name evidence="1" type="ORF">PHYPSEUDO_013235</name>
</gene>